<feature type="repeat" description="ANK" evidence="10">
    <location>
        <begin position="111"/>
        <end position="143"/>
    </location>
</feature>
<feature type="repeat" description="ANK" evidence="10">
    <location>
        <begin position="281"/>
        <end position="313"/>
    </location>
</feature>
<dbReference type="PANTHER" id="PTHR24193:SF121">
    <property type="entry name" value="ADA2A-CONTAINING COMPLEX COMPONENT 3, ISOFORM D"/>
    <property type="match status" value="1"/>
</dbReference>
<evidence type="ECO:0000256" key="4">
    <source>
        <dbReference type="ARBA" id="ARBA00022737"/>
    </source>
</evidence>
<protein>
    <recommendedName>
        <fullName evidence="9">Ankyrin repeat domain-containing protein 16</fullName>
    </recommendedName>
</protein>
<dbReference type="InterPro" id="IPR002110">
    <property type="entry name" value="Ankyrin_rpt"/>
</dbReference>
<dbReference type="GeneID" id="105912095"/>
<gene>
    <name evidence="12" type="primary">ankrd16</name>
</gene>
<comment type="subunit">
    <text evidence="8">Interacts with AARS; the interaction is direct.</text>
</comment>
<dbReference type="PANTHER" id="PTHR24193">
    <property type="entry name" value="ANKYRIN REPEAT PROTEIN"/>
    <property type="match status" value="1"/>
</dbReference>
<dbReference type="Proteomes" id="UP000515152">
    <property type="component" value="Chromosome 21"/>
</dbReference>
<dbReference type="CTD" id="54522"/>
<sequence length="371" mass="41185">MEEENILKNLIKLVQDGQLCLLKEALEANDDIRQAVIRGHFGRSGDTLLHYAARHGHLDILKYLLEDIDMDIELHNNDYKRSLHEASSMSHEPCVSYLLERRAKVDCLKKADWTPLMMACTRRSVEVIELLLEEDANPSLKNKDGWTAFHIACREGDPAVIERLLQANSELWRTESKTKRTPLHTAAMHGCEDVVQILLERCEYERDSRDSCGVTPFMDAVRNGHIPIARLLLDKHQASPVAVDVLGVQPLHQVCVTAQEGALCFLVQELGVDINTRATKMQLTALHYAAKEGHTNTLKTLLELGADLYATDTKGRTALHMASIGQHADTAGALLALGLSDSADTSGVRAVQLARKPTVKTVLESHTQDTP</sequence>
<evidence type="ECO:0000256" key="5">
    <source>
        <dbReference type="ARBA" id="ARBA00023043"/>
    </source>
</evidence>
<dbReference type="OrthoDB" id="4772757at2759"/>
<name>A0A6P3WE38_CLUHA</name>
<evidence type="ECO:0000256" key="7">
    <source>
        <dbReference type="ARBA" id="ARBA00053725"/>
    </source>
</evidence>
<dbReference type="KEGG" id="char:105912095"/>
<accession>A0A6P3WE38</accession>
<dbReference type="InterPro" id="IPR036770">
    <property type="entry name" value="Ankyrin_rpt-contain_sf"/>
</dbReference>
<dbReference type="FunFam" id="1.25.40.20:FF:000336">
    <property type="entry name" value="Ankyrin repeat domain-containing protein 16"/>
    <property type="match status" value="1"/>
</dbReference>
<keyword evidence="5 10" id="KW-0040">ANK repeat</keyword>
<dbReference type="AlphaFoldDB" id="A0A6P3WE38"/>
<dbReference type="RefSeq" id="XP_012696461.1">
    <property type="nucleotide sequence ID" value="XM_012841007.3"/>
</dbReference>
<dbReference type="GO" id="GO:0005737">
    <property type="term" value="C:cytoplasm"/>
    <property type="evidence" value="ECO:0007669"/>
    <property type="project" value="UniProtKB-SubCell"/>
</dbReference>
<dbReference type="SUPFAM" id="SSF48403">
    <property type="entry name" value="Ankyrin repeat"/>
    <property type="match status" value="1"/>
</dbReference>
<evidence type="ECO:0000256" key="1">
    <source>
        <dbReference type="ARBA" id="ARBA00004123"/>
    </source>
</evidence>
<dbReference type="Pfam" id="PF12796">
    <property type="entry name" value="Ank_2"/>
    <property type="match status" value="3"/>
</dbReference>
<dbReference type="PRINTS" id="PR01415">
    <property type="entry name" value="ANKYRIN"/>
</dbReference>
<keyword evidence="4" id="KW-0677">Repeat</keyword>
<evidence type="ECO:0000313" key="11">
    <source>
        <dbReference type="Proteomes" id="UP000515152"/>
    </source>
</evidence>
<proteinExistence type="predicted"/>
<dbReference type="Pfam" id="PF13637">
    <property type="entry name" value="Ank_4"/>
    <property type="match status" value="1"/>
</dbReference>
<dbReference type="SMART" id="SM00248">
    <property type="entry name" value="ANK"/>
    <property type="match status" value="9"/>
</dbReference>
<comment type="function">
    <text evidence="7">Required to prevent the misactivation of serine (Ser) with tRNA(Ala) by promoting the hydrolysis of Ser-mischarged tRNA(Ala), thereby playing a role in translational fidelity. Binds directly to the catalytic domain of AARS/AlaRS and captures Ser that is misactivated by AARS/AlaRS, preventing the charging of Ser adenylates to tRNA(Ala) and precluding Ser misincorporation in nascent peptides.</text>
</comment>
<feature type="repeat" description="ANK" evidence="10">
    <location>
        <begin position="178"/>
        <end position="201"/>
    </location>
</feature>
<keyword evidence="11" id="KW-1185">Reference proteome</keyword>
<evidence type="ECO:0000256" key="3">
    <source>
        <dbReference type="ARBA" id="ARBA00022490"/>
    </source>
</evidence>
<dbReference type="InterPro" id="IPR050663">
    <property type="entry name" value="Ankyrin-SOCS_Box"/>
</dbReference>
<comment type="subcellular location">
    <subcellularLocation>
        <location evidence="2">Cytoplasm</location>
    </subcellularLocation>
    <subcellularLocation>
        <location evidence="1">Nucleus</location>
    </subcellularLocation>
</comment>
<dbReference type="GO" id="GO:0000976">
    <property type="term" value="F:transcription cis-regulatory region binding"/>
    <property type="evidence" value="ECO:0007669"/>
    <property type="project" value="TreeGrafter"/>
</dbReference>
<feature type="repeat" description="ANK" evidence="10">
    <location>
        <begin position="144"/>
        <end position="176"/>
    </location>
</feature>
<dbReference type="PROSITE" id="PS50088">
    <property type="entry name" value="ANK_REPEAT"/>
    <property type="match status" value="5"/>
</dbReference>
<evidence type="ECO:0000313" key="12">
    <source>
        <dbReference type="RefSeq" id="XP_012696461.1"/>
    </source>
</evidence>
<dbReference type="Gene3D" id="1.25.40.20">
    <property type="entry name" value="Ankyrin repeat-containing domain"/>
    <property type="match status" value="2"/>
</dbReference>
<evidence type="ECO:0000256" key="8">
    <source>
        <dbReference type="ARBA" id="ARBA00062703"/>
    </source>
</evidence>
<evidence type="ECO:0000256" key="6">
    <source>
        <dbReference type="ARBA" id="ARBA00023242"/>
    </source>
</evidence>
<feature type="repeat" description="ANK" evidence="10">
    <location>
        <begin position="44"/>
        <end position="66"/>
    </location>
</feature>
<evidence type="ECO:0000256" key="10">
    <source>
        <dbReference type="PROSITE-ProRule" id="PRU00023"/>
    </source>
</evidence>
<dbReference type="GO" id="GO:0045944">
    <property type="term" value="P:positive regulation of transcription by RNA polymerase II"/>
    <property type="evidence" value="ECO:0007669"/>
    <property type="project" value="TreeGrafter"/>
</dbReference>
<evidence type="ECO:0000256" key="9">
    <source>
        <dbReference type="ARBA" id="ARBA00067264"/>
    </source>
</evidence>
<organism evidence="11 12">
    <name type="scientific">Clupea harengus</name>
    <name type="common">Atlantic herring</name>
    <dbReference type="NCBI Taxonomy" id="7950"/>
    <lineage>
        <taxon>Eukaryota</taxon>
        <taxon>Metazoa</taxon>
        <taxon>Chordata</taxon>
        <taxon>Craniata</taxon>
        <taxon>Vertebrata</taxon>
        <taxon>Euteleostomi</taxon>
        <taxon>Actinopterygii</taxon>
        <taxon>Neopterygii</taxon>
        <taxon>Teleostei</taxon>
        <taxon>Clupei</taxon>
        <taxon>Clupeiformes</taxon>
        <taxon>Clupeoidei</taxon>
        <taxon>Clupeidae</taxon>
        <taxon>Clupea</taxon>
    </lineage>
</organism>
<dbReference type="GO" id="GO:0005634">
    <property type="term" value="C:nucleus"/>
    <property type="evidence" value="ECO:0007669"/>
    <property type="project" value="UniProtKB-SubCell"/>
</dbReference>
<keyword evidence="6" id="KW-0539">Nucleus</keyword>
<reference evidence="12" key="1">
    <citation type="submission" date="2025-08" db="UniProtKB">
        <authorList>
            <consortium name="RefSeq"/>
        </authorList>
    </citation>
    <scope>IDENTIFICATION</scope>
</reference>
<keyword evidence="3" id="KW-0963">Cytoplasm</keyword>
<dbReference type="PROSITE" id="PS50297">
    <property type="entry name" value="ANK_REP_REGION"/>
    <property type="match status" value="5"/>
</dbReference>
<evidence type="ECO:0000256" key="2">
    <source>
        <dbReference type="ARBA" id="ARBA00004496"/>
    </source>
</evidence>